<reference evidence="1" key="2">
    <citation type="submission" date="2023-11" db="EMBL/GenBank/DDBJ databases">
        <authorList>
            <person name="Beijen E."/>
            <person name="Ohm R.A."/>
        </authorList>
    </citation>
    <scope>NUCLEOTIDE SEQUENCE</scope>
    <source>
        <strain evidence="1">CBS 150709</strain>
    </source>
</reference>
<dbReference type="Proteomes" id="UP001287286">
    <property type="component" value="Unassembled WGS sequence"/>
</dbReference>
<dbReference type="EMBL" id="JAWRVI010000117">
    <property type="protein sequence ID" value="KAK4076521.1"/>
    <property type="molecule type" value="Genomic_DNA"/>
</dbReference>
<accession>A0A179HBV2</accession>
<reference evidence="2 3" key="1">
    <citation type="submission" date="2016-01" db="EMBL/GenBank/DDBJ databases">
        <title>Biosynthesis of antibiotic leucinostatins and their inhibition on Phytophthora in bio-control Purpureocillium lilacinum.</title>
        <authorList>
            <person name="Wang G."/>
            <person name="Liu Z."/>
            <person name="Lin R."/>
            <person name="Li E."/>
            <person name="Mao Z."/>
            <person name="Ling J."/>
            <person name="Yin W."/>
            <person name="Xie B."/>
        </authorList>
    </citation>
    <scope>NUCLEOTIDE SEQUENCE [LARGE SCALE GENOMIC DNA]</scope>
    <source>
        <strain evidence="2">PLBJ-1</strain>
    </source>
</reference>
<dbReference type="SUPFAM" id="SSF159275">
    <property type="entry name" value="PA1994-like"/>
    <property type="match status" value="1"/>
</dbReference>
<evidence type="ECO:0000313" key="4">
    <source>
        <dbReference type="Proteomes" id="UP001287286"/>
    </source>
</evidence>
<organism evidence="2 3">
    <name type="scientific">Purpureocillium lilacinum</name>
    <name type="common">Paecilomyces lilacinus</name>
    <dbReference type="NCBI Taxonomy" id="33203"/>
    <lineage>
        <taxon>Eukaryota</taxon>
        <taxon>Fungi</taxon>
        <taxon>Dikarya</taxon>
        <taxon>Ascomycota</taxon>
        <taxon>Pezizomycotina</taxon>
        <taxon>Sordariomycetes</taxon>
        <taxon>Hypocreomycetidae</taxon>
        <taxon>Hypocreales</taxon>
        <taxon>Ophiocordycipitaceae</taxon>
        <taxon>Purpureocillium</taxon>
    </lineage>
</organism>
<dbReference type="EMBL" id="LSBH01000001">
    <property type="protein sequence ID" value="OAQ87001.1"/>
    <property type="molecule type" value="Genomic_DNA"/>
</dbReference>
<protein>
    <submittedName>
        <fullName evidence="2">Glycolipid-binding domain-containing protein</fullName>
    </submittedName>
</protein>
<name>A0A179HBV2_PURLI</name>
<gene>
    <name evidence="1" type="ORF">Purlil1_12634</name>
    <name evidence="2" type="ORF">VFPBJ_01041</name>
</gene>
<dbReference type="Pfam" id="PF06475">
    <property type="entry name" value="Glycolipid_bind"/>
    <property type="match status" value="1"/>
</dbReference>
<dbReference type="Proteomes" id="UP000078240">
    <property type="component" value="Unassembled WGS sequence"/>
</dbReference>
<dbReference type="AlphaFoldDB" id="A0A179HBV2"/>
<evidence type="ECO:0000313" key="3">
    <source>
        <dbReference type="Proteomes" id="UP000078240"/>
    </source>
</evidence>
<comment type="caution">
    <text evidence="2">The sequence shown here is derived from an EMBL/GenBank/DDBJ whole genome shotgun (WGS) entry which is preliminary data.</text>
</comment>
<keyword evidence="4" id="KW-1185">Reference proteome</keyword>
<sequence>MNTEPKTSPPDKANGMNRIVRWAPLHAFGAEHFHIQTTAEGFLAQGTVVGSRGNNPYGIFYRINISADWLVRGFEVRETGSSHVLKLTHDGHGHWSSPGGPVPSLDGCIDIDIAATPFTNTLPIRRLRLQEGATQAISVAYIPVPSLQPLPIDQQYTCLEAKLYRYENLTNGYSAELVVDDDGLVMDYPNAFKRA</sequence>
<evidence type="ECO:0000313" key="1">
    <source>
        <dbReference type="EMBL" id="KAK4076521.1"/>
    </source>
</evidence>
<evidence type="ECO:0000313" key="2">
    <source>
        <dbReference type="EMBL" id="OAQ87001.1"/>
    </source>
</evidence>
<reference evidence="1 4" key="3">
    <citation type="journal article" date="2024" name="Microbiol. Resour. Announc.">
        <title>Genome annotations for the ascomycete fungi Trichoderma harzianum, Trichoderma aggressivum, and Purpureocillium lilacinum.</title>
        <authorList>
            <person name="Beijen E.P.W."/>
            <person name="Ohm R.A."/>
        </authorList>
    </citation>
    <scope>NUCLEOTIDE SEQUENCE [LARGE SCALE GENOMIC DNA]</scope>
    <source>
        <strain evidence="1 4">CBS 150709</strain>
    </source>
</reference>
<proteinExistence type="predicted"/>
<dbReference type="InterPro" id="IPR009467">
    <property type="entry name" value="Glycolipid-bd_prot_put"/>
</dbReference>